<dbReference type="InterPro" id="IPR056490">
    <property type="entry name" value="Rcc01698_C"/>
</dbReference>
<evidence type="ECO:0000259" key="3">
    <source>
        <dbReference type="Pfam" id="PF23666"/>
    </source>
</evidence>
<name>A0A934IJC3_9HYPH</name>
<feature type="domain" description="Rcc01698-like C-terminal" evidence="3">
    <location>
        <begin position="1034"/>
        <end position="1132"/>
    </location>
</feature>
<keyword evidence="4" id="KW-0378">Hydrolase</keyword>
<dbReference type="RefSeq" id="WP_198880706.1">
    <property type="nucleotide sequence ID" value="NZ_JAEKJA010000002.1"/>
</dbReference>
<proteinExistence type="predicted"/>
<dbReference type="SUPFAM" id="SSF51445">
    <property type="entry name" value="(Trans)glycosidases"/>
    <property type="match status" value="1"/>
</dbReference>
<dbReference type="EMBL" id="JAEKJA010000002">
    <property type="protein sequence ID" value="MBJ3774812.1"/>
    <property type="molecule type" value="Genomic_DNA"/>
</dbReference>
<dbReference type="Pfam" id="PF13550">
    <property type="entry name" value="Phage-tail_3"/>
    <property type="match status" value="1"/>
</dbReference>
<evidence type="ECO:0000313" key="5">
    <source>
        <dbReference type="Proteomes" id="UP000609531"/>
    </source>
</evidence>
<dbReference type="Gene3D" id="3.20.20.80">
    <property type="entry name" value="Glycosidases"/>
    <property type="match status" value="1"/>
</dbReference>
<dbReference type="InterPro" id="IPR032876">
    <property type="entry name" value="J_dom"/>
</dbReference>
<dbReference type="Pfam" id="PF13547">
    <property type="entry name" value="GTA_TIM"/>
    <property type="match status" value="1"/>
</dbReference>
<dbReference type="InterPro" id="IPR017853">
    <property type="entry name" value="GH"/>
</dbReference>
<dbReference type="CDD" id="cd19607">
    <property type="entry name" value="GTA_TIM-barrel-like"/>
    <property type="match status" value="1"/>
</dbReference>
<evidence type="ECO:0000259" key="2">
    <source>
        <dbReference type="Pfam" id="PF13550"/>
    </source>
</evidence>
<organism evidence="4 5">
    <name type="scientific">Acuticoccus mangrovi</name>
    <dbReference type="NCBI Taxonomy" id="2796142"/>
    <lineage>
        <taxon>Bacteria</taxon>
        <taxon>Pseudomonadati</taxon>
        <taxon>Pseudomonadota</taxon>
        <taxon>Alphaproteobacteria</taxon>
        <taxon>Hyphomicrobiales</taxon>
        <taxon>Amorphaceae</taxon>
        <taxon>Acuticoccus</taxon>
    </lineage>
</organism>
<evidence type="ECO:0000259" key="1">
    <source>
        <dbReference type="Pfam" id="PF13547"/>
    </source>
</evidence>
<dbReference type="Pfam" id="PF23666">
    <property type="entry name" value="Rcc01698_C"/>
    <property type="match status" value="1"/>
</dbReference>
<comment type="caution">
    <text evidence="4">The sequence shown here is derived from an EMBL/GenBank/DDBJ whole genome shotgun (WGS) entry which is preliminary data.</text>
</comment>
<feature type="domain" description="Tip attachment protein J" evidence="2">
    <location>
        <begin position="783"/>
        <end position="944"/>
    </location>
</feature>
<reference evidence="4" key="1">
    <citation type="submission" date="2020-12" db="EMBL/GenBank/DDBJ databases">
        <title>Bacterial taxonomy.</title>
        <authorList>
            <person name="Pan X."/>
        </authorList>
    </citation>
    <scope>NUCLEOTIDE SEQUENCE</scope>
    <source>
        <strain evidence="4">B2012</strain>
    </source>
</reference>
<dbReference type="GO" id="GO:0016787">
    <property type="term" value="F:hydrolase activity"/>
    <property type="evidence" value="ECO:0007669"/>
    <property type="project" value="UniProtKB-KW"/>
</dbReference>
<protein>
    <submittedName>
        <fullName evidence="4">Glycoside hydrolase/phage tail family protein</fullName>
    </submittedName>
</protein>
<keyword evidence="5" id="KW-1185">Reference proteome</keyword>
<feature type="domain" description="GTA TIM-barrel-like" evidence="1">
    <location>
        <begin position="423"/>
        <end position="722"/>
    </location>
</feature>
<gene>
    <name evidence="4" type="ORF">JCR33_03890</name>
</gene>
<dbReference type="Proteomes" id="UP000609531">
    <property type="component" value="Unassembled WGS sequence"/>
</dbReference>
<accession>A0A934IJC3</accession>
<dbReference type="InterPro" id="IPR025195">
    <property type="entry name" value="GTA_TIM_dom"/>
</dbReference>
<sequence>MATLVLQAAGQAVGGLLGPVGAIVGRAAGALAGNIIDQRLFGETTHRSVGRIDDVSVQTAAEGDPISRVYGRMRLAGTVIWATDFTEHGTTTSTGGKGGGSTVTEYSYTASFAVGLCEGTIARIGRVWADGEPLDLDQMAHRIHTGEADQAADPLIEGIEGDAPAYRHLAYVVFENLPIGPYGNRLPQLTFEVIRPVGALEEQVRAVTLIPGATEFGYHPDTVKRTLGPGEAVADNRHLTGASDIEASLDELQALCPNLERVALVVAWFGDDLRAGSCSLEPAVESRERETSIAWGVAGQTRATAKLVTDTGGDPNYGGTPSDNAVFEAVKAIRQRGLKVVFYPFLLMDVPAGNELPDPYGGEEQAAFPWRGRITVSPAPGEAGSPDGTSTADSMINAFVGSAVPGDFSASGAVVTYSGAAEWSLRRMVLHYAHLVDAAGGVDAFLVGSELRGLTTVRGASSYPFVDALSALVDDVRAVVGADTKISYAADWSEYFGHQPGSGDVSFHLDPLWANANVDFIGIDNYWPLADWRDGTHLDQSLASGPHDGAYLSANVRGGEGFDWYYASAADRLAQVRTPIADGAYGKDWVFRYKDLAAWWSNLHYDRVAGVEMGTPTAWLPGLKPVWFTEVGCPAVDRGANQPNVFYDPKSAESTLPYFSNGRRDDAMQRAYLGAMLGAFDPEKSTDIEAINPQSGVYSGRMVDPRTVHVWTWDARPWPAFPHRSDVWSDGENWERGHWLTGRLGTVPFEELVAALFADWGLEAPAVTAAPVVLDGYVVAGPKNLRSVLEPLLATTSIVGADTGTLIRFVGLSQESSATVDDDGLVEVTERRPLVSETRLEAAELPVEQRLRYFDSGREYQVASARYRPQEGSARQIEEIAVPASLNDGLATELAEIALAVRWTGRTTVRFALPLSRLAIVPGDVVSLMLDGRVRDLLVEEIEDFGHREVTARTIDRTAIVPTPTPGSPSPPVISPTYAAPIAVGLNLPIVDDSVAEHLPWLGVYARPWPGEMGVWRAVPGGAFQLVRTVTRAASLGEVVAAAPPGPTSRWDNAGHVDVRIYAATVSSAAEIDVLGGKNAIAARAASGLWEILQFATAELIGERTYRLTKLLRGQLGTEDANAEGLAVGAPIAVLDGSLATLPTPTDEVGLLRTYRVGPLAEGVGGGNVSTFEFTPTGRGLTPFSPVHGEARLEPGDGSLRIAWIRRTRKGGDAWPAGGTDVPLGESAELYQLEILNGGTVVRTVETMSPSYTYSLADQTADFGAAPDPISFRVAQIAPGFGAGVPYEVTVDVKQP</sequence>
<evidence type="ECO:0000313" key="4">
    <source>
        <dbReference type="EMBL" id="MBJ3774812.1"/>
    </source>
</evidence>